<proteinExistence type="predicted"/>
<keyword evidence="3" id="KW-0378">Hydrolase</keyword>
<dbReference type="AlphaFoldDB" id="A0AAW1MYE0"/>
<gene>
    <name evidence="3" type="ORF">QE152_g5160</name>
</gene>
<dbReference type="InterPro" id="IPR031986">
    <property type="entry name" value="GD_N"/>
</dbReference>
<feature type="domain" description="Serine protease gd N-terminal" evidence="2">
    <location>
        <begin position="32"/>
        <end position="96"/>
    </location>
</feature>
<comment type="caution">
    <text evidence="3">The sequence shown here is derived from an EMBL/GenBank/DDBJ whole genome shotgun (WGS) entry which is preliminary data.</text>
</comment>
<dbReference type="GO" id="GO:0008233">
    <property type="term" value="F:peptidase activity"/>
    <property type="evidence" value="ECO:0007669"/>
    <property type="project" value="UniProtKB-KW"/>
</dbReference>
<keyword evidence="3" id="KW-0645">Protease</keyword>
<feature type="signal peptide" evidence="1">
    <location>
        <begin position="1"/>
        <end position="27"/>
    </location>
</feature>
<dbReference type="Proteomes" id="UP001458880">
    <property type="component" value="Unassembled WGS sequence"/>
</dbReference>
<evidence type="ECO:0000313" key="3">
    <source>
        <dbReference type="EMBL" id="KAK9751327.1"/>
    </source>
</evidence>
<dbReference type="EMBL" id="JASPKY010000029">
    <property type="protein sequence ID" value="KAK9751327.1"/>
    <property type="molecule type" value="Genomic_DNA"/>
</dbReference>
<keyword evidence="4" id="KW-1185">Reference proteome</keyword>
<evidence type="ECO:0000256" key="1">
    <source>
        <dbReference type="SAM" id="SignalP"/>
    </source>
</evidence>
<evidence type="ECO:0000313" key="4">
    <source>
        <dbReference type="Proteomes" id="UP001458880"/>
    </source>
</evidence>
<feature type="chain" id="PRO_5043385262" evidence="1">
    <location>
        <begin position="28"/>
        <end position="106"/>
    </location>
</feature>
<protein>
    <submittedName>
        <fullName evidence="3">Serine protease gd N-terminus</fullName>
    </submittedName>
</protein>
<dbReference type="Pfam" id="PF16030">
    <property type="entry name" value="GD_N"/>
    <property type="match status" value="1"/>
</dbReference>
<reference evidence="3 4" key="1">
    <citation type="journal article" date="2024" name="BMC Genomics">
        <title>De novo assembly and annotation of Popillia japonica's genome with initial clues to its potential as an invasive pest.</title>
        <authorList>
            <person name="Cucini C."/>
            <person name="Boschi S."/>
            <person name="Funari R."/>
            <person name="Cardaioli E."/>
            <person name="Iannotti N."/>
            <person name="Marturano G."/>
            <person name="Paoli F."/>
            <person name="Bruttini M."/>
            <person name="Carapelli A."/>
            <person name="Frati F."/>
            <person name="Nardi F."/>
        </authorList>
    </citation>
    <scope>NUCLEOTIDE SEQUENCE [LARGE SCALE GENOMIC DNA]</scope>
    <source>
        <strain evidence="3">DMR45628</strain>
    </source>
</reference>
<dbReference type="GO" id="GO:0006508">
    <property type="term" value="P:proteolysis"/>
    <property type="evidence" value="ECO:0007669"/>
    <property type="project" value="UniProtKB-KW"/>
</dbReference>
<keyword evidence="1" id="KW-0732">Signal</keyword>
<sequence length="106" mass="12138">MKRSLSFKFICLLYVSFSIILSKGVSAQGLISPCPKVFVYEPLGAEPDKWYGTVTLVSDADLIEVWVSIIFDRPPLEVGNWFGEVRMQDSIDYRLPHQEQEVQVNR</sequence>
<organism evidence="3 4">
    <name type="scientific">Popillia japonica</name>
    <name type="common">Japanese beetle</name>
    <dbReference type="NCBI Taxonomy" id="7064"/>
    <lineage>
        <taxon>Eukaryota</taxon>
        <taxon>Metazoa</taxon>
        <taxon>Ecdysozoa</taxon>
        <taxon>Arthropoda</taxon>
        <taxon>Hexapoda</taxon>
        <taxon>Insecta</taxon>
        <taxon>Pterygota</taxon>
        <taxon>Neoptera</taxon>
        <taxon>Endopterygota</taxon>
        <taxon>Coleoptera</taxon>
        <taxon>Polyphaga</taxon>
        <taxon>Scarabaeiformia</taxon>
        <taxon>Scarabaeidae</taxon>
        <taxon>Rutelinae</taxon>
        <taxon>Popillia</taxon>
    </lineage>
</organism>
<accession>A0AAW1MYE0</accession>
<name>A0AAW1MYE0_POPJA</name>
<evidence type="ECO:0000259" key="2">
    <source>
        <dbReference type="Pfam" id="PF16030"/>
    </source>
</evidence>